<evidence type="ECO:0000259" key="5">
    <source>
        <dbReference type="PROSITE" id="PS51786"/>
    </source>
</evidence>
<evidence type="ECO:0000256" key="3">
    <source>
        <dbReference type="SAM" id="Coils"/>
    </source>
</evidence>
<dbReference type="InterPro" id="IPR027417">
    <property type="entry name" value="P-loop_NTPase"/>
</dbReference>
<dbReference type="PRINTS" id="PR00830">
    <property type="entry name" value="ENDOLAPTASE"/>
</dbReference>
<feature type="active site" evidence="2">
    <location>
        <position position="698"/>
    </location>
</feature>
<proteinExistence type="inferred from homology"/>
<keyword evidence="3" id="KW-0175">Coiled coil</keyword>
<keyword evidence="2" id="KW-0378">Hydrolase</keyword>
<dbReference type="InterPro" id="IPR020568">
    <property type="entry name" value="Ribosomal_Su5_D2-typ_SF"/>
</dbReference>
<keyword evidence="1 2" id="KW-0645">Protease</keyword>
<comment type="similarity">
    <text evidence="2">Belongs to the peptidase S16 family.</text>
</comment>
<dbReference type="InterPro" id="IPR027065">
    <property type="entry name" value="Lon_Prtase"/>
</dbReference>
<protein>
    <recommendedName>
        <fullName evidence="2">endopeptidase La</fullName>
        <ecNumber evidence="2">3.4.21.53</ecNumber>
    </recommendedName>
</protein>
<dbReference type="InterPro" id="IPR041699">
    <property type="entry name" value="AAA_32"/>
</dbReference>
<feature type="coiled-coil region" evidence="3">
    <location>
        <begin position="202"/>
        <end position="236"/>
    </location>
</feature>
<comment type="caution">
    <text evidence="6">The sequence shown here is derived from an EMBL/GenBank/DDBJ whole genome shotgun (WGS) entry which is preliminary data.</text>
</comment>
<dbReference type="GO" id="GO:0005524">
    <property type="term" value="F:ATP binding"/>
    <property type="evidence" value="ECO:0007669"/>
    <property type="project" value="InterPro"/>
</dbReference>
<dbReference type="AlphaFoldDB" id="A0A2T5IWI3"/>
<reference evidence="6 7" key="1">
    <citation type="submission" date="2018-04" db="EMBL/GenBank/DDBJ databases">
        <title>Genomic Encyclopedia of Archaeal and Bacterial Type Strains, Phase II (KMG-II): from individual species to whole genera.</title>
        <authorList>
            <person name="Goeker M."/>
        </authorList>
    </citation>
    <scope>NUCLEOTIDE SEQUENCE [LARGE SCALE GENOMIC DNA]</scope>
    <source>
        <strain evidence="6 7">DSM 5822</strain>
    </source>
</reference>
<accession>A0A2T5IWI3</accession>
<dbReference type="Pfam" id="PF20437">
    <property type="entry name" value="LonC_helical"/>
    <property type="match status" value="1"/>
</dbReference>
<feature type="region of interest" description="Disordered" evidence="4">
    <location>
        <begin position="791"/>
        <end position="812"/>
    </location>
</feature>
<sequence length="812" mass="90564">MTPQALSVEQLYKTAIADNLPASTRRLKPFNDFLGQERAKEAVLMALAMPHDGYNIFAVGENGLGKRTMIKRLLAETAQQEEPASDWCYVNNFADPRKPIALEMPAGKAIPFQKAMTKLWRSLSNAVQAAFQHESYINRVEGLKGELTNAQQQALQELALEGEKRQLKLVLRTPGGHGFSPISANGEVMSLEAFNALTPEEQQERKLAMQDMEQRLQKLADRLGRMEDQNRDQVQKLNDEVTLATIEPYIKKIKEQYDHLKEIVDYLSAYQQDIVENVDLIINSQDLESDAVASVSIDNAIPSRYQVNVIVSHHPKKGAPVIFEDLPTHYNLMGHVEQVTYMGTVATDFTLIRAGALHRANGGYLLLEAEQVLEQPYAWQGLKRALRSRALKLSSLEQMLTLTGTISLEPDPIPLDVKIVLLGDRETFYLLQQYDPELEQLFKIRADFANTMNRSLENEQKYAYFLADCVAKEKLMPFDRSALMALIEESARNAEDKEKLSLHAASVGDLLREANYWAESQQQKHVRVEHVRLAIASQERRRGQLRELYLEDIAHGTQLILCTGKVIGQINGLTVIHYADSEFGLPSRITATVHHQGGGDVLDIERTVDLGGSLHAKGVLILSSYLKAKFGRDKPLHFSASIAMEQNYGGVEGDSATLAELAALVSAITEIPIRQDLGITGSMNQMGEVQPIGGVNAKIEGFFAACQLKGMTGQQGVIIPAQNIRHLMLRPEIVQAVEQGQFHIYAVSHADEALALLLDMPMGEAVKKDKYPKDSINGCLLAQLKHWQQIEKGDKPKKKKMKKIKKESVPTA</sequence>
<name>A0A2T5IWI3_9GAMM</name>
<dbReference type="EC" id="3.4.21.53" evidence="2"/>
<keyword evidence="7" id="KW-1185">Reference proteome</keyword>
<dbReference type="GO" id="GO:0004176">
    <property type="term" value="F:ATP-dependent peptidase activity"/>
    <property type="evidence" value="ECO:0007669"/>
    <property type="project" value="UniProtKB-UniRule"/>
</dbReference>
<dbReference type="GO" id="GO:0004252">
    <property type="term" value="F:serine-type endopeptidase activity"/>
    <property type="evidence" value="ECO:0007669"/>
    <property type="project" value="UniProtKB-UniRule"/>
</dbReference>
<dbReference type="GO" id="GO:0030163">
    <property type="term" value="P:protein catabolic process"/>
    <property type="evidence" value="ECO:0007669"/>
    <property type="project" value="InterPro"/>
</dbReference>
<feature type="active site" evidence="2">
    <location>
        <position position="655"/>
    </location>
</feature>
<dbReference type="EMBL" id="QAON01000014">
    <property type="protein sequence ID" value="PTQ88188.1"/>
    <property type="molecule type" value="Genomic_DNA"/>
</dbReference>
<dbReference type="Gene3D" id="1.10.8.60">
    <property type="match status" value="1"/>
</dbReference>
<keyword evidence="2" id="KW-0720">Serine protease</keyword>
<dbReference type="SUPFAM" id="SSF54211">
    <property type="entry name" value="Ribosomal protein S5 domain 2-like"/>
    <property type="match status" value="1"/>
</dbReference>
<dbReference type="InterPro" id="IPR008269">
    <property type="entry name" value="Lon_proteolytic"/>
</dbReference>
<comment type="catalytic activity">
    <reaction evidence="2">
        <text>Hydrolysis of proteins in presence of ATP.</text>
        <dbReference type="EC" id="3.4.21.53"/>
    </reaction>
</comment>
<dbReference type="PROSITE" id="PS51786">
    <property type="entry name" value="LON_PROTEOLYTIC"/>
    <property type="match status" value="1"/>
</dbReference>
<organism evidence="6 7">
    <name type="scientific">Agitococcus lubricus</name>
    <dbReference type="NCBI Taxonomy" id="1077255"/>
    <lineage>
        <taxon>Bacteria</taxon>
        <taxon>Pseudomonadati</taxon>
        <taxon>Pseudomonadota</taxon>
        <taxon>Gammaproteobacteria</taxon>
        <taxon>Moraxellales</taxon>
        <taxon>Moraxellaceae</taxon>
        <taxon>Agitococcus</taxon>
    </lineage>
</organism>
<dbReference type="SUPFAM" id="SSF52540">
    <property type="entry name" value="P-loop containing nucleoside triphosphate hydrolases"/>
    <property type="match status" value="1"/>
</dbReference>
<dbReference type="PANTHER" id="PTHR10046">
    <property type="entry name" value="ATP DEPENDENT LON PROTEASE FAMILY MEMBER"/>
    <property type="match status" value="1"/>
</dbReference>
<dbReference type="InterPro" id="IPR046843">
    <property type="entry name" value="LonB_AAA-LID"/>
</dbReference>
<evidence type="ECO:0000256" key="1">
    <source>
        <dbReference type="ARBA" id="ARBA00022670"/>
    </source>
</evidence>
<dbReference type="Pfam" id="PF13654">
    <property type="entry name" value="AAA_32"/>
    <property type="match status" value="1"/>
</dbReference>
<dbReference type="InterPro" id="IPR014721">
    <property type="entry name" value="Ribsml_uS5_D2-typ_fold_subgr"/>
</dbReference>
<feature type="compositionally biased region" description="Basic residues" evidence="4">
    <location>
        <begin position="795"/>
        <end position="805"/>
    </location>
</feature>
<dbReference type="GO" id="GO:0006508">
    <property type="term" value="P:proteolysis"/>
    <property type="evidence" value="ECO:0007669"/>
    <property type="project" value="UniProtKB-KW"/>
</dbReference>
<dbReference type="Gene3D" id="3.40.50.300">
    <property type="entry name" value="P-loop containing nucleotide triphosphate hydrolases"/>
    <property type="match status" value="2"/>
</dbReference>
<dbReference type="Gene3D" id="3.30.230.10">
    <property type="match status" value="1"/>
</dbReference>
<dbReference type="Proteomes" id="UP000244223">
    <property type="component" value="Unassembled WGS sequence"/>
</dbReference>
<dbReference type="InterPro" id="IPR046844">
    <property type="entry name" value="Lon-like_helical"/>
</dbReference>
<dbReference type="Pfam" id="PF20436">
    <property type="entry name" value="LonB_AAA-LID"/>
    <property type="match status" value="1"/>
</dbReference>
<evidence type="ECO:0000256" key="4">
    <source>
        <dbReference type="SAM" id="MobiDB-lite"/>
    </source>
</evidence>
<feature type="domain" description="Lon proteolytic" evidence="5">
    <location>
        <begin position="564"/>
        <end position="760"/>
    </location>
</feature>
<dbReference type="Pfam" id="PF05362">
    <property type="entry name" value="Lon_C"/>
    <property type="match status" value="1"/>
</dbReference>
<evidence type="ECO:0000313" key="7">
    <source>
        <dbReference type="Proteomes" id="UP000244223"/>
    </source>
</evidence>
<evidence type="ECO:0000313" key="6">
    <source>
        <dbReference type="EMBL" id="PTQ88188.1"/>
    </source>
</evidence>
<gene>
    <name evidence="6" type="ORF">C8N29_11448</name>
</gene>
<evidence type="ECO:0000256" key="2">
    <source>
        <dbReference type="PROSITE-ProRule" id="PRU01122"/>
    </source>
</evidence>